<feature type="domain" description="ABC transporter" evidence="8">
    <location>
        <begin position="332"/>
        <end position="548"/>
    </location>
</feature>
<gene>
    <name evidence="10" type="ORF">ENO47_09800</name>
</gene>
<organism evidence="10">
    <name type="scientific">Hydrogenobacter sp</name>
    <dbReference type="NCBI Taxonomy" id="2152829"/>
    <lineage>
        <taxon>Bacteria</taxon>
        <taxon>Pseudomonadati</taxon>
        <taxon>Aquificota</taxon>
        <taxon>Aquificia</taxon>
        <taxon>Aquificales</taxon>
        <taxon>Aquificaceae</taxon>
        <taxon>Hydrogenobacter</taxon>
    </lineage>
</organism>
<dbReference type="GO" id="GO:0140359">
    <property type="term" value="F:ABC-type transporter activity"/>
    <property type="evidence" value="ECO:0007669"/>
    <property type="project" value="InterPro"/>
</dbReference>
<dbReference type="SUPFAM" id="SSF90123">
    <property type="entry name" value="ABC transporter transmembrane region"/>
    <property type="match status" value="1"/>
</dbReference>
<accession>A0A7C2ZQD5</accession>
<feature type="transmembrane region" description="Helical" evidence="7">
    <location>
        <begin position="12"/>
        <end position="39"/>
    </location>
</feature>
<dbReference type="InterPro" id="IPR003593">
    <property type="entry name" value="AAA+_ATPase"/>
</dbReference>
<feature type="transmembrane region" description="Helical" evidence="7">
    <location>
        <begin position="59"/>
        <end position="83"/>
    </location>
</feature>
<feature type="transmembrane region" description="Helical" evidence="7">
    <location>
        <begin position="133"/>
        <end position="152"/>
    </location>
</feature>
<evidence type="ECO:0000256" key="1">
    <source>
        <dbReference type="ARBA" id="ARBA00004651"/>
    </source>
</evidence>
<evidence type="ECO:0000259" key="8">
    <source>
        <dbReference type="PROSITE" id="PS50893"/>
    </source>
</evidence>
<feature type="transmembrane region" description="Helical" evidence="7">
    <location>
        <begin position="158"/>
        <end position="177"/>
    </location>
</feature>
<protein>
    <submittedName>
        <fullName evidence="10">ABC transporter ATP-binding protein</fullName>
    </submittedName>
</protein>
<evidence type="ECO:0000256" key="7">
    <source>
        <dbReference type="SAM" id="Phobius"/>
    </source>
</evidence>
<evidence type="ECO:0000256" key="6">
    <source>
        <dbReference type="ARBA" id="ARBA00023136"/>
    </source>
</evidence>
<dbReference type="Gene3D" id="1.20.1560.10">
    <property type="entry name" value="ABC transporter type 1, transmembrane domain"/>
    <property type="match status" value="1"/>
</dbReference>
<reference evidence="10" key="1">
    <citation type="journal article" date="2020" name="mSystems">
        <title>Genome- and Community-Level Interaction Insights into Carbon Utilization and Element Cycling Functions of Hydrothermarchaeota in Hydrothermal Sediment.</title>
        <authorList>
            <person name="Zhou Z."/>
            <person name="Liu Y."/>
            <person name="Xu W."/>
            <person name="Pan J."/>
            <person name="Luo Z.H."/>
            <person name="Li M."/>
        </authorList>
    </citation>
    <scope>NUCLEOTIDE SEQUENCE [LARGE SCALE GENOMIC DNA]</scope>
    <source>
        <strain evidence="10">SpSt-132</strain>
    </source>
</reference>
<evidence type="ECO:0000259" key="9">
    <source>
        <dbReference type="PROSITE" id="PS50929"/>
    </source>
</evidence>
<dbReference type="CDD" id="cd18552">
    <property type="entry name" value="ABC_6TM_MsbA_like"/>
    <property type="match status" value="1"/>
</dbReference>
<dbReference type="InterPro" id="IPR017871">
    <property type="entry name" value="ABC_transporter-like_CS"/>
</dbReference>
<dbReference type="CDD" id="cd03228">
    <property type="entry name" value="ABCC_MRP_Like"/>
    <property type="match status" value="1"/>
</dbReference>
<dbReference type="AlphaFoldDB" id="A0A7C2ZQD5"/>
<dbReference type="PANTHER" id="PTHR24221:SF654">
    <property type="entry name" value="ATP-BINDING CASSETTE SUB-FAMILY B MEMBER 6"/>
    <property type="match status" value="1"/>
</dbReference>
<dbReference type="GO" id="GO:0016887">
    <property type="term" value="F:ATP hydrolysis activity"/>
    <property type="evidence" value="ECO:0007669"/>
    <property type="project" value="InterPro"/>
</dbReference>
<dbReference type="GO" id="GO:0005524">
    <property type="term" value="F:ATP binding"/>
    <property type="evidence" value="ECO:0007669"/>
    <property type="project" value="UniProtKB-KW"/>
</dbReference>
<dbReference type="InterPro" id="IPR011527">
    <property type="entry name" value="ABC1_TM_dom"/>
</dbReference>
<dbReference type="PROSITE" id="PS00211">
    <property type="entry name" value="ABC_TRANSPORTER_1"/>
    <property type="match status" value="1"/>
</dbReference>
<comment type="caution">
    <text evidence="10">The sequence shown here is derived from an EMBL/GenBank/DDBJ whole genome shotgun (WGS) entry which is preliminary data.</text>
</comment>
<dbReference type="EMBL" id="DSFP01000081">
    <property type="protein sequence ID" value="HEW46933.1"/>
    <property type="molecule type" value="Genomic_DNA"/>
</dbReference>
<keyword evidence="3" id="KW-0547">Nucleotide-binding</keyword>
<dbReference type="SMART" id="SM00382">
    <property type="entry name" value="AAA"/>
    <property type="match status" value="1"/>
</dbReference>
<dbReference type="InterPro" id="IPR039421">
    <property type="entry name" value="Type_1_exporter"/>
</dbReference>
<keyword evidence="6 7" id="KW-0472">Membrane</keyword>
<evidence type="ECO:0000313" key="10">
    <source>
        <dbReference type="EMBL" id="HEW46933.1"/>
    </source>
</evidence>
<dbReference type="InterPro" id="IPR036640">
    <property type="entry name" value="ABC1_TM_sf"/>
</dbReference>
<comment type="subcellular location">
    <subcellularLocation>
        <location evidence="1">Cell membrane</location>
        <topology evidence="1">Multi-pass membrane protein</topology>
    </subcellularLocation>
</comment>
<dbReference type="PANTHER" id="PTHR24221">
    <property type="entry name" value="ATP-BINDING CASSETTE SUB-FAMILY B"/>
    <property type="match status" value="1"/>
</dbReference>
<dbReference type="Pfam" id="PF00005">
    <property type="entry name" value="ABC_tran"/>
    <property type="match status" value="1"/>
</dbReference>
<name>A0A7C2ZQD5_9AQUI</name>
<dbReference type="InterPro" id="IPR027417">
    <property type="entry name" value="P-loop_NTPase"/>
</dbReference>
<keyword evidence="5 7" id="KW-1133">Transmembrane helix</keyword>
<keyword evidence="2 7" id="KW-0812">Transmembrane</keyword>
<dbReference type="GO" id="GO:0005886">
    <property type="term" value="C:plasma membrane"/>
    <property type="evidence" value="ECO:0007669"/>
    <property type="project" value="UniProtKB-SubCell"/>
</dbReference>
<feature type="transmembrane region" description="Helical" evidence="7">
    <location>
        <begin position="244"/>
        <end position="263"/>
    </location>
</feature>
<evidence type="ECO:0000256" key="2">
    <source>
        <dbReference type="ARBA" id="ARBA00022692"/>
    </source>
</evidence>
<dbReference type="SUPFAM" id="SSF52540">
    <property type="entry name" value="P-loop containing nucleoside triphosphate hydrolases"/>
    <property type="match status" value="1"/>
</dbReference>
<keyword evidence="4 10" id="KW-0067">ATP-binding</keyword>
<dbReference type="GO" id="GO:0034040">
    <property type="term" value="F:ATPase-coupled lipid transmembrane transporter activity"/>
    <property type="evidence" value="ECO:0007669"/>
    <property type="project" value="TreeGrafter"/>
</dbReference>
<feature type="domain" description="ABC transmembrane type-1" evidence="9">
    <location>
        <begin position="19"/>
        <end position="301"/>
    </location>
</feature>
<dbReference type="PROSITE" id="PS50893">
    <property type="entry name" value="ABC_TRANSPORTER_2"/>
    <property type="match status" value="1"/>
</dbReference>
<sequence>MEHIKWIFARLRIYWHFILLSLIGSLLEAGGTAGVSLLIKSLVDKVFLLKEKEEIFKVILSLIAFVLLAQMGNFMVSFFSALYTELEMKKLRQEAFKKLLKADYSAFLGFSPGEFASRVISDMNLYKNLIGSYIIKVFRDPLTTVFLLGVLFYRDWILTLNLALLVPVLAFAIKYFGGKKGKHIKRTQEGYAGITDRLFSSFSGFESIRSFKAQGMFERLFEQLNKNLFRSSLKSELYSALNSVFNYTFGYMVVALVIFYGSYRITEGSLTPGDFLSYLTALVFLQNPLIGAQKGIMELRSALPVINRIRELLNLEEEREGNLRLESFKSDIRVENLWVNLGEEKLLKGINLKIAKGEKLGIMGDTGSGKSTFLRVLAGLLPYQGNIRLDGFELNQIRKEDLREIILLLSQEPFVFPGTVRENLIMAKEKPEEDLWKALKLAGCDFVKSLDQQVSPKSLSGGERQRLALARVFLKSPDIILLDEATSALDAKKEEEVLNNLFENFKDKTFILVAHRFSNLLRCHRVVVLKEGRVVFDGKPKEAIEFFLQSP</sequence>
<evidence type="ECO:0000256" key="4">
    <source>
        <dbReference type="ARBA" id="ARBA00022840"/>
    </source>
</evidence>
<proteinExistence type="predicted"/>
<evidence type="ECO:0000256" key="5">
    <source>
        <dbReference type="ARBA" id="ARBA00022989"/>
    </source>
</evidence>
<dbReference type="PROSITE" id="PS50929">
    <property type="entry name" value="ABC_TM1F"/>
    <property type="match status" value="1"/>
</dbReference>
<dbReference type="InterPro" id="IPR003439">
    <property type="entry name" value="ABC_transporter-like_ATP-bd"/>
</dbReference>
<dbReference type="Gene3D" id="3.40.50.300">
    <property type="entry name" value="P-loop containing nucleotide triphosphate hydrolases"/>
    <property type="match status" value="1"/>
</dbReference>
<dbReference type="Pfam" id="PF00664">
    <property type="entry name" value="ABC_membrane"/>
    <property type="match status" value="1"/>
</dbReference>
<evidence type="ECO:0000256" key="3">
    <source>
        <dbReference type="ARBA" id="ARBA00022741"/>
    </source>
</evidence>